<reference evidence="1 2" key="1">
    <citation type="submission" date="2018-06" db="EMBL/GenBank/DDBJ databases">
        <title>Genomic Encyclopedia of Type Strains, Phase IV (KMG-IV): sequencing the most valuable type-strain genomes for metagenomic binning, comparative biology and taxonomic classification.</title>
        <authorList>
            <person name="Goeker M."/>
        </authorList>
    </citation>
    <scope>NUCLEOTIDE SEQUENCE [LARGE SCALE GENOMIC DNA]</scope>
    <source>
        <strain evidence="1 2">DSM 15140</strain>
    </source>
</reference>
<dbReference type="GO" id="GO:0003677">
    <property type="term" value="F:DNA binding"/>
    <property type="evidence" value="ECO:0007669"/>
    <property type="project" value="InterPro"/>
</dbReference>
<accession>A0A366EDH1</accession>
<dbReference type="STRING" id="200904.GCA_900168775_00400"/>
<proteinExistence type="predicted"/>
<keyword evidence="2" id="KW-1185">Reference proteome</keyword>
<evidence type="ECO:0000313" key="1">
    <source>
        <dbReference type="EMBL" id="RBP00363.1"/>
    </source>
</evidence>
<dbReference type="Proteomes" id="UP000252254">
    <property type="component" value="Unassembled WGS sequence"/>
</dbReference>
<dbReference type="RefSeq" id="WP_079710427.1">
    <property type="nucleotide sequence ID" value="NZ_BAABQN010000002.1"/>
</dbReference>
<protein>
    <submittedName>
        <fullName evidence="1">Uncharacterized protein</fullName>
    </submittedName>
</protein>
<organism evidence="1 2">
    <name type="scientific">Paraliobacillus ryukyuensis</name>
    <dbReference type="NCBI Taxonomy" id="200904"/>
    <lineage>
        <taxon>Bacteria</taxon>
        <taxon>Bacillati</taxon>
        <taxon>Bacillota</taxon>
        <taxon>Bacilli</taxon>
        <taxon>Bacillales</taxon>
        <taxon>Bacillaceae</taxon>
        <taxon>Paraliobacillus</taxon>
    </lineage>
</organism>
<dbReference type="OrthoDB" id="2629500at2"/>
<comment type="caution">
    <text evidence="1">The sequence shown here is derived from an EMBL/GenBank/DDBJ whole genome shotgun (WGS) entry which is preliminary data.</text>
</comment>
<sequence>MSDNRKATPFGWEVKRKLAELQLDQRSFCKQYNIPEARLSELITGKRPVKRYREMVEFVLNINQHTDEKKMINGR</sequence>
<evidence type="ECO:0000313" key="2">
    <source>
        <dbReference type="Proteomes" id="UP000252254"/>
    </source>
</evidence>
<gene>
    <name evidence="1" type="ORF">DES48_102124</name>
</gene>
<dbReference type="EMBL" id="QNRI01000002">
    <property type="protein sequence ID" value="RBP00363.1"/>
    <property type="molecule type" value="Genomic_DNA"/>
</dbReference>
<name>A0A366EDH1_9BACI</name>
<dbReference type="SUPFAM" id="SSF47413">
    <property type="entry name" value="lambda repressor-like DNA-binding domains"/>
    <property type="match status" value="1"/>
</dbReference>
<dbReference type="InterPro" id="IPR010982">
    <property type="entry name" value="Lambda_DNA-bd_dom_sf"/>
</dbReference>
<dbReference type="AlphaFoldDB" id="A0A366EDH1"/>